<comment type="caution">
    <text evidence="2">The sequence shown here is derived from an EMBL/GenBank/DDBJ whole genome shotgun (WGS) entry which is preliminary data.</text>
</comment>
<dbReference type="AlphaFoldDB" id="A0A811KHZ4"/>
<gene>
    <name evidence="2" type="ORF">BOKJ2_LOCUS5925</name>
</gene>
<dbReference type="EMBL" id="CAJFCW020000003">
    <property type="protein sequence ID" value="CAG9103584.1"/>
    <property type="molecule type" value="Genomic_DNA"/>
</dbReference>
<name>A0A811KHZ4_9BILA</name>
<evidence type="ECO:0000313" key="3">
    <source>
        <dbReference type="Proteomes" id="UP000614601"/>
    </source>
</evidence>
<proteinExistence type="predicted"/>
<sequence length="308" mass="36230">MFDKPKYLGLRTRDGKFVIVDCETDERHEICEWRERMAVYIINENDSVVIRGNDDGYGCRIYSVKNRRFEFYEPDDDHWCLFNYNTLFNEITNSFLVYNKRMNLWQIKKADPNLQLTEQWFSYILAYAVALPKYQVIETYHRRFFLSFERDRVRVKAFNAPFQMLATRNQNGKLIIFNNHPISNSSMMSYPVPVVELSDFCNWFSQLQMANPSAQCKPPIVAPFKSRQRVAKLCTCDIAIPVGMCGCKRLSLTLSFVAQFLISVFPFCRNAQYSNLSKNITQSQKTIPEAQKPERTRAHATHRRSQNR</sequence>
<dbReference type="Proteomes" id="UP000783686">
    <property type="component" value="Unassembled WGS sequence"/>
</dbReference>
<feature type="compositionally biased region" description="Basic residues" evidence="1">
    <location>
        <begin position="298"/>
        <end position="308"/>
    </location>
</feature>
<evidence type="ECO:0000313" key="2">
    <source>
        <dbReference type="EMBL" id="CAD5215102.1"/>
    </source>
</evidence>
<dbReference type="Proteomes" id="UP000614601">
    <property type="component" value="Unassembled WGS sequence"/>
</dbReference>
<keyword evidence="3" id="KW-1185">Reference proteome</keyword>
<feature type="region of interest" description="Disordered" evidence="1">
    <location>
        <begin position="282"/>
        <end position="308"/>
    </location>
</feature>
<protein>
    <submittedName>
        <fullName evidence="2">Uncharacterized protein</fullName>
    </submittedName>
</protein>
<dbReference type="EMBL" id="CAJFDH010000003">
    <property type="protein sequence ID" value="CAD5215102.1"/>
    <property type="molecule type" value="Genomic_DNA"/>
</dbReference>
<reference evidence="2" key="1">
    <citation type="submission" date="2020-09" db="EMBL/GenBank/DDBJ databases">
        <authorList>
            <person name="Kikuchi T."/>
        </authorList>
    </citation>
    <scope>NUCLEOTIDE SEQUENCE</scope>
    <source>
        <strain evidence="2">SH1</strain>
    </source>
</reference>
<evidence type="ECO:0000256" key="1">
    <source>
        <dbReference type="SAM" id="MobiDB-lite"/>
    </source>
</evidence>
<accession>A0A811KHZ4</accession>
<organism evidence="2 3">
    <name type="scientific">Bursaphelenchus okinawaensis</name>
    <dbReference type="NCBI Taxonomy" id="465554"/>
    <lineage>
        <taxon>Eukaryota</taxon>
        <taxon>Metazoa</taxon>
        <taxon>Ecdysozoa</taxon>
        <taxon>Nematoda</taxon>
        <taxon>Chromadorea</taxon>
        <taxon>Rhabditida</taxon>
        <taxon>Tylenchina</taxon>
        <taxon>Tylenchomorpha</taxon>
        <taxon>Aphelenchoidea</taxon>
        <taxon>Aphelenchoididae</taxon>
        <taxon>Bursaphelenchus</taxon>
    </lineage>
</organism>